<accession>A0AAV5RMT9</accession>
<gene>
    <name evidence="11" type="ORF">DASB73_034410</name>
</gene>
<dbReference type="GO" id="GO:0000813">
    <property type="term" value="C:ESCRT I complex"/>
    <property type="evidence" value="ECO:0007669"/>
    <property type="project" value="TreeGrafter"/>
</dbReference>
<dbReference type="PANTHER" id="PTHR23306">
    <property type="entry name" value="TUMOR SUSCEPTIBILITY GENE 101 PROTEIN-RELATED"/>
    <property type="match status" value="1"/>
</dbReference>
<comment type="caution">
    <text evidence="11">The sequence shown here is derived from an EMBL/GenBank/DDBJ whole genome shotgun (WGS) entry which is preliminary data.</text>
</comment>
<dbReference type="InterPro" id="IPR037202">
    <property type="entry name" value="ESCRT_assembly_dom"/>
</dbReference>
<dbReference type="SUPFAM" id="SSF54495">
    <property type="entry name" value="UBC-like"/>
    <property type="match status" value="1"/>
</dbReference>
<dbReference type="GO" id="GO:0043130">
    <property type="term" value="F:ubiquitin binding"/>
    <property type="evidence" value="ECO:0007669"/>
    <property type="project" value="TreeGrafter"/>
</dbReference>
<comment type="similarity">
    <text evidence="2">Belongs to the ubiquitin-conjugating enzyme family. UEV subfamily.</text>
</comment>
<dbReference type="Proteomes" id="UP001362899">
    <property type="component" value="Unassembled WGS sequence"/>
</dbReference>
<dbReference type="AlphaFoldDB" id="A0AAV5RMT9"/>
<sequence>MVSKKVETWLHKQLSQLKYEQPETCFADLVTALTQFKNLKLKTDYLYMTAERRVLLLALYGSLPVSQRGITVWIPQTYPRIHPYIYINSPQSSQTTLFTTIEDLVPSIRQVELRYEPPKLPSKPEKPQLPRKPGLESTQSNENENQNENINANANANTNRRQPDTVSIEINSSITEAVNRRNSNYEQLLAQTQLDAQYLVSVAQNLPAQHATANERTRDCQHRTEVLIRDIAAVKAHTEKLTEKLAEQKNENENENENEIELEVEDIVSFMPSAEAAKRIERESIDDVIHMLNKSIDAGAVNAHTYLRLVRNYSRKKFYTLSKVSKAE</sequence>
<evidence type="ECO:0000313" key="11">
    <source>
        <dbReference type="EMBL" id="GMM52478.1"/>
    </source>
</evidence>
<dbReference type="Pfam" id="PF05743">
    <property type="entry name" value="UEV"/>
    <property type="match status" value="1"/>
</dbReference>
<evidence type="ECO:0000256" key="6">
    <source>
        <dbReference type="ARBA" id="ARBA00023054"/>
    </source>
</evidence>
<dbReference type="GO" id="GO:0043162">
    <property type="term" value="P:ubiquitin-dependent protein catabolic process via the multivesicular body sorting pathway"/>
    <property type="evidence" value="ECO:0007669"/>
    <property type="project" value="UniProtKB-ARBA"/>
</dbReference>
<reference evidence="11 12" key="1">
    <citation type="journal article" date="2023" name="Elife">
        <title>Identification of key yeast species and microbe-microbe interactions impacting larval growth of Drosophila in the wild.</title>
        <authorList>
            <person name="Mure A."/>
            <person name="Sugiura Y."/>
            <person name="Maeda R."/>
            <person name="Honda K."/>
            <person name="Sakurai N."/>
            <person name="Takahashi Y."/>
            <person name="Watada M."/>
            <person name="Katoh T."/>
            <person name="Gotoh A."/>
            <person name="Gotoh Y."/>
            <person name="Taniguchi I."/>
            <person name="Nakamura K."/>
            <person name="Hayashi T."/>
            <person name="Katayama T."/>
            <person name="Uemura T."/>
            <person name="Hattori Y."/>
        </authorList>
    </citation>
    <scope>NUCLEOTIDE SEQUENCE [LARGE SCALE GENOMIC DNA]</scope>
    <source>
        <strain evidence="11 12">SB-73</strain>
    </source>
</reference>
<dbReference type="Pfam" id="PF09454">
    <property type="entry name" value="Vps23_core"/>
    <property type="match status" value="1"/>
</dbReference>
<dbReference type="EMBL" id="BTGC01000008">
    <property type="protein sequence ID" value="GMM52478.1"/>
    <property type="molecule type" value="Genomic_DNA"/>
</dbReference>
<keyword evidence="12" id="KW-1185">Reference proteome</keyword>
<feature type="region of interest" description="Disordered" evidence="8">
    <location>
        <begin position="115"/>
        <end position="146"/>
    </location>
</feature>
<dbReference type="SUPFAM" id="SSF140111">
    <property type="entry name" value="Endosomal sorting complex assembly domain"/>
    <property type="match status" value="1"/>
</dbReference>
<feature type="compositionally biased region" description="Basic and acidic residues" evidence="8">
    <location>
        <begin position="115"/>
        <end position="128"/>
    </location>
</feature>
<dbReference type="PANTHER" id="PTHR23306:SF3">
    <property type="entry name" value="TUMOR SUPPRESSOR PROTEIN 101"/>
    <property type="match status" value="1"/>
</dbReference>
<keyword evidence="5" id="KW-0653">Protein transport</keyword>
<dbReference type="CDD" id="cd11685">
    <property type="entry name" value="UEV_TSG101-like"/>
    <property type="match status" value="1"/>
</dbReference>
<dbReference type="InterPro" id="IPR017916">
    <property type="entry name" value="SB_dom"/>
</dbReference>
<dbReference type="InterPro" id="IPR008883">
    <property type="entry name" value="UEV_N"/>
</dbReference>
<evidence type="ECO:0000256" key="8">
    <source>
        <dbReference type="SAM" id="MobiDB-lite"/>
    </source>
</evidence>
<proteinExistence type="inferred from homology"/>
<feature type="domain" description="UEV" evidence="9">
    <location>
        <begin position="26"/>
        <end position="93"/>
    </location>
</feature>
<name>A0AAV5RMT9_STABA</name>
<organism evidence="11 12">
    <name type="scientific">Starmerella bacillaris</name>
    <name type="common">Yeast</name>
    <name type="synonym">Candida zemplinina</name>
    <dbReference type="NCBI Taxonomy" id="1247836"/>
    <lineage>
        <taxon>Eukaryota</taxon>
        <taxon>Fungi</taxon>
        <taxon>Dikarya</taxon>
        <taxon>Ascomycota</taxon>
        <taxon>Saccharomycotina</taxon>
        <taxon>Dipodascomycetes</taxon>
        <taxon>Dipodascales</taxon>
        <taxon>Trichomonascaceae</taxon>
        <taxon>Starmerella</taxon>
    </lineage>
</organism>
<protein>
    <recommendedName>
        <fullName evidence="13">SB domain-containing protein</fullName>
    </recommendedName>
</protein>
<evidence type="ECO:0000259" key="9">
    <source>
        <dbReference type="Pfam" id="PF05743"/>
    </source>
</evidence>
<dbReference type="GO" id="GO:0006886">
    <property type="term" value="P:intracellular protein transport"/>
    <property type="evidence" value="ECO:0007669"/>
    <property type="project" value="UniProtKB-ARBA"/>
</dbReference>
<evidence type="ECO:0000259" key="10">
    <source>
        <dbReference type="Pfam" id="PF09454"/>
    </source>
</evidence>
<evidence type="ECO:0000256" key="4">
    <source>
        <dbReference type="ARBA" id="ARBA00022753"/>
    </source>
</evidence>
<dbReference type="GO" id="GO:0072666">
    <property type="term" value="P:establishment of protein localization to vacuole"/>
    <property type="evidence" value="ECO:0007669"/>
    <property type="project" value="UniProtKB-ARBA"/>
</dbReference>
<evidence type="ECO:0000256" key="2">
    <source>
        <dbReference type="ARBA" id="ARBA00009594"/>
    </source>
</evidence>
<comment type="subcellular location">
    <subcellularLocation>
        <location evidence="1">Endosome</location>
    </subcellularLocation>
</comment>
<feature type="domain" description="SB" evidence="10">
    <location>
        <begin position="282"/>
        <end position="321"/>
    </location>
</feature>
<evidence type="ECO:0000256" key="1">
    <source>
        <dbReference type="ARBA" id="ARBA00004177"/>
    </source>
</evidence>
<evidence type="ECO:0008006" key="13">
    <source>
        <dbReference type="Google" id="ProtNLM"/>
    </source>
</evidence>
<keyword evidence="4" id="KW-0967">Endosome</keyword>
<dbReference type="Gene3D" id="3.10.110.10">
    <property type="entry name" value="Ubiquitin Conjugating Enzyme"/>
    <property type="match status" value="1"/>
</dbReference>
<dbReference type="InterPro" id="IPR016135">
    <property type="entry name" value="UBQ-conjugating_enzyme/RWD"/>
</dbReference>
<dbReference type="Gene3D" id="6.10.140.820">
    <property type="match status" value="1"/>
</dbReference>
<evidence type="ECO:0000256" key="5">
    <source>
        <dbReference type="ARBA" id="ARBA00022927"/>
    </source>
</evidence>
<keyword evidence="3" id="KW-0813">Transport</keyword>
<evidence type="ECO:0000256" key="3">
    <source>
        <dbReference type="ARBA" id="ARBA00022448"/>
    </source>
</evidence>
<evidence type="ECO:0000256" key="7">
    <source>
        <dbReference type="SAM" id="Coils"/>
    </source>
</evidence>
<feature type="coiled-coil region" evidence="7">
    <location>
        <begin position="231"/>
        <end position="265"/>
    </location>
</feature>
<keyword evidence="6 7" id="KW-0175">Coiled coil</keyword>
<evidence type="ECO:0000313" key="12">
    <source>
        <dbReference type="Proteomes" id="UP001362899"/>
    </source>
</evidence>
<dbReference type="InterPro" id="IPR052070">
    <property type="entry name" value="ESCRT-I_UEV_domain"/>
</dbReference>